<protein>
    <submittedName>
        <fullName evidence="3">Uncharacterized protein LOC100369025</fullName>
    </submittedName>
</protein>
<gene>
    <name evidence="3" type="primary">LOC100369025</name>
</gene>
<organism evidence="2 3">
    <name type="scientific">Saccoglossus kowalevskii</name>
    <name type="common">Acorn worm</name>
    <dbReference type="NCBI Taxonomy" id="10224"/>
    <lineage>
        <taxon>Eukaryota</taxon>
        <taxon>Metazoa</taxon>
        <taxon>Hemichordata</taxon>
        <taxon>Enteropneusta</taxon>
        <taxon>Harrimaniidae</taxon>
        <taxon>Saccoglossus</taxon>
    </lineage>
</organism>
<keyword evidence="1" id="KW-1133">Transmembrane helix</keyword>
<proteinExistence type="predicted"/>
<feature type="transmembrane region" description="Helical" evidence="1">
    <location>
        <begin position="107"/>
        <end position="129"/>
    </location>
</feature>
<dbReference type="Proteomes" id="UP000694865">
    <property type="component" value="Unplaced"/>
</dbReference>
<keyword evidence="2" id="KW-1185">Reference proteome</keyword>
<evidence type="ECO:0000313" key="2">
    <source>
        <dbReference type="Proteomes" id="UP000694865"/>
    </source>
</evidence>
<keyword evidence="1" id="KW-0472">Membrane</keyword>
<reference evidence="3" key="1">
    <citation type="submission" date="2025-08" db="UniProtKB">
        <authorList>
            <consortium name="RefSeq"/>
        </authorList>
    </citation>
    <scope>IDENTIFICATION</scope>
    <source>
        <tissue evidence="3">Testes</tissue>
    </source>
</reference>
<dbReference type="GeneID" id="100369025"/>
<feature type="transmembrane region" description="Helical" evidence="1">
    <location>
        <begin position="56"/>
        <end position="78"/>
    </location>
</feature>
<name>A0ABM0GN61_SACKO</name>
<sequence length="171" mass="18835">MNLLQTNEQDIFVYESLEDDPQKNSKSTRKDPDRDCSCVNIEKACKSERCIRRTDCVGSIAFVCVVLGVIILLVGYLVPRHPKGDPETDEYKQLENYYTKLGHGADVSILVALGFISVGGIIMAGLFMWSAIEGCRQKDADDGGVPLINKLPVEAKLLPTEDAEMDYGTSS</sequence>
<keyword evidence="1" id="KW-0812">Transmembrane</keyword>
<evidence type="ECO:0000256" key="1">
    <source>
        <dbReference type="SAM" id="Phobius"/>
    </source>
</evidence>
<evidence type="ECO:0000313" key="3">
    <source>
        <dbReference type="RefSeq" id="XP_002733635.1"/>
    </source>
</evidence>
<dbReference type="RefSeq" id="XP_002733635.1">
    <property type="nucleotide sequence ID" value="XM_002733589.2"/>
</dbReference>
<accession>A0ABM0GN61</accession>